<feature type="domain" description="Gcp-like" evidence="1">
    <location>
        <begin position="72"/>
        <end position="291"/>
    </location>
</feature>
<gene>
    <name evidence="2" type="primary">tsaB</name>
    <name evidence="2" type="ORF">COY52_11645</name>
</gene>
<protein>
    <submittedName>
        <fullName evidence="2">tRNA (Adenosine(37)-N6)-threonylcarbamoyltransferase complex dimerization subunit type 1 TsaB</fullName>
    </submittedName>
</protein>
<keyword evidence="2" id="KW-0808">Transferase</keyword>
<evidence type="ECO:0000259" key="1">
    <source>
        <dbReference type="Pfam" id="PF00814"/>
    </source>
</evidence>
<dbReference type="GO" id="GO:0002949">
    <property type="term" value="P:tRNA threonylcarbamoyladenosine modification"/>
    <property type="evidence" value="ECO:0007669"/>
    <property type="project" value="InterPro"/>
</dbReference>
<dbReference type="CDD" id="cd24032">
    <property type="entry name" value="ASKHA_NBD_TsaB"/>
    <property type="match status" value="1"/>
</dbReference>
<dbReference type="Gene3D" id="3.30.420.40">
    <property type="match status" value="1"/>
</dbReference>
<dbReference type="AlphaFoldDB" id="A0A2M7S515"/>
<reference evidence="3" key="1">
    <citation type="submission" date="2017-09" db="EMBL/GenBank/DDBJ databases">
        <title>Depth-based differentiation of microbial function through sediment-hosted aquifers and enrichment of novel symbionts in the deep terrestrial subsurface.</title>
        <authorList>
            <person name="Probst A.J."/>
            <person name="Ladd B."/>
            <person name="Jarett J.K."/>
            <person name="Geller-Mcgrath D.E."/>
            <person name="Sieber C.M.K."/>
            <person name="Emerson J.B."/>
            <person name="Anantharaman K."/>
            <person name="Thomas B.C."/>
            <person name="Malmstrom R."/>
            <person name="Stieglmeier M."/>
            <person name="Klingl A."/>
            <person name="Woyke T."/>
            <person name="Ryan C.M."/>
            <person name="Banfield J.F."/>
        </authorList>
    </citation>
    <scope>NUCLEOTIDE SEQUENCE [LARGE SCALE GENOMIC DNA]</scope>
</reference>
<evidence type="ECO:0000313" key="2">
    <source>
        <dbReference type="EMBL" id="PIZ14651.1"/>
    </source>
</evidence>
<dbReference type="NCBIfam" id="TIGR03725">
    <property type="entry name" value="T6A_YeaZ"/>
    <property type="match status" value="1"/>
</dbReference>
<accession>A0A2M7S515</accession>
<evidence type="ECO:0000313" key="3">
    <source>
        <dbReference type="Proteomes" id="UP000229307"/>
    </source>
</evidence>
<dbReference type="InterPro" id="IPR022496">
    <property type="entry name" value="T6A_TsaB"/>
</dbReference>
<comment type="caution">
    <text evidence="2">The sequence shown here is derived from an EMBL/GenBank/DDBJ whole genome shotgun (WGS) entry which is preliminary data.</text>
</comment>
<sequence>MVTDYHGLHFVNYVNSINSVNCLLILLPRAQRKSVKISVKKCFVVLGIDTSGEYCSVGLADRGRLLDETSERTPREHSSKLVFFIDRILKKNKLKIRDINAVAVSIGPGSYTGLRVGVASAKALAQALDVPIVAVGTLDVIALNAVSSKKNEKSPLTPLYERGDGGGFKICVITDARKQQVYTSLYSLQVYKFTSLQGNKLISGQVDKCISIQDRSSKLRKVMKDSVLSIEDLLNLLTTSDVRRPTVFIGNAVRIYGDAIKEKLGGKAIFAPEELWRPKAGTIAFEGYRKLQKNRKGDDLFRLKPVYVREPDIHSSIQPQL</sequence>
<dbReference type="GO" id="GO:0005829">
    <property type="term" value="C:cytosol"/>
    <property type="evidence" value="ECO:0007669"/>
    <property type="project" value="TreeGrafter"/>
</dbReference>
<dbReference type="PANTHER" id="PTHR11735">
    <property type="entry name" value="TRNA N6-ADENOSINE THREONYLCARBAMOYLTRANSFERASE"/>
    <property type="match status" value="1"/>
</dbReference>
<dbReference type="InterPro" id="IPR043129">
    <property type="entry name" value="ATPase_NBD"/>
</dbReference>
<dbReference type="PANTHER" id="PTHR11735:SF11">
    <property type="entry name" value="TRNA THREONYLCARBAMOYLADENOSINE BIOSYNTHESIS PROTEIN TSAB"/>
    <property type="match status" value="1"/>
</dbReference>
<dbReference type="Proteomes" id="UP000229307">
    <property type="component" value="Unassembled WGS sequence"/>
</dbReference>
<dbReference type="InterPro" id="IPR000905">
    <property type="entry name" value="Gcp-like_dom"/>
</dbReference>
<name>A0A2M7S515_9BACT</name>
<dbReference type="SUPFAM" id="SSF53067">
    <property type="entry name" value="Actin-like ATPase domain"/>
    <property type="match status" value="1"/>
</dbReference>
<dbReference type="Pfam" id="PF00814">
    <property type="entry name" value="TsaD"/>
    <property type="match status" value="1"/>
</dbReference>
<dbReference type="GO" id="GO:0016740">
    <property type="term" value="F:transferase activity"/>
    <property type="evidence" value="ECO:0007669"/>
    <property type="project" value="UniProtKB-KW"/>
</dbReference>
<dbReference type="EMBL" id="PFMR01000321">
    <property type="protein sequence ID" value="PIZ14651.1"/>
    <property type="molecule type" value="Genomic_DNA"/>
</dbReference>
<proteinExistence type="predicted"/>
<organism evidence="2 3">
    <name type="scientific">Candidatus Desantisbacteria bacterium CG_4_10_14_0_8_um_filter_48_22</name>
    <dbReference type="NCBI Taxonomy" id="1974543"/>
    <lineage>
        <taxon>Bacteria</taxon>
        <taxon>Candidatus Desantisiibacteriota</taxon>
    </lineage>
</organism>